<evidence type="ECO:0000313" key="2">
    <source>
        <dbReference type="Proteomes" id="UP001230649"/>
    </source>
</evidence>
<evidence type="ECO:0000313" key="1">
    <source>
        <dbReference type="EMBL" id="KAJ9114402.1"/>
    </source>
</evidence>
<comment type="caution">
    <text evidence="1">The sequence shown here is derived from an EMBL/GenBank/DDBJ whole genome shotgun (WGS) entry which is preliminary data.</text>
</comment>
<keyword evidence="2" id="KW-1185">Reference proteome</keyword>
<proteinExistence type="predicted"/>
<sequence>MADIKAYLAAKYMSGPKADAILARTEPTHKKKKRKLDKGAVVEGGIGVVDEDEFGGWANDAEDESSRTDRNHSAPPNQAGRKQTRPTQNPQPETLTHPPFQTPGTHRPSKRNAEASSPPRNYDSKPPPSKPIDSPTEASRAADDPEGSDAAALDPRQTVYRDKSGAIIDVAAAEASERRARDEERSAREERAKKEQMMGKKDVARYANDKDMNDELRAVERADDPAAAFLTKRKAKGPQRPKYTGPPAPPNRFNIPPGYRWDGVDRSTGFEAKLFQTMNNRKRRQVEANAWSMEDM</sequence>
<name>A0ACC2WTM3_9TREE</name>
<protein>
    <submittedName>
        <fullName evidence="1">Uncharacterized protein</fullName>
    </submittedName>
</protein>
<reference evidence="1" key="1">
    <citation type="submission" date="2023-04" db="EMBL/GenBank/DDBJ databases">
        <title>Draft Genome sequencing of Naganishia species isolated from polar environments using Oxford Nanopore Technology.</title>
        <authorList>
            <person name="Leo P."/>
            <person name="Venkateswaran K."/>
        </authorList>
    </citation>
    <scope>NUCLEOTIDE SEQUENCE</scope>
    <source>
        <strain evidence="1">MNA-CCFEE 5262</strain>
    </source>
</reference>
<gene>
    <name evidence="1" type="ORF">QFC20_001545</name>
</gene>
<accession>A0ACC2WTM3</accession>
<dbReference type="Proteomes" id="UP001230649">
    <property type="component" value="Unassembled WGS sequence"/>
</dbReference>
<dbReference type="EMBL" id="JASBWS010000009">
    <property type="protein sequence ID" value="KAJ9114402.1"/>
    <property type="molecule type" value="Genomic_DNA"/>
</dbReference>
<organism evidence="1 2">
    <name type="scientific">Naganishia adeliensis</name>
    <dbReference type="NCBI Taxonomy" id="92952"/>
    <lineage>
        <taxon>Eukaryota</taxon>
        <taxon>Fungi</taxon>
        <taxon>Dikarya</taxon>
        <taxon>Basidiomycota</taxon>
        <taxon>Agaricomycotina</taxon>
        <taxon>Tremellomycetes</taxon>
        <taxon>Filobasidiales</taxon>
        <taxon>Filobasidiaceae</taxon>
        <taxon>Naganishia</taxon>
    </lineage>
</organism>